<accession>A0ABR2YTJ4</accession>
<proteinExistence type="predicted"/>
<dbReference type="PANTHER" id="PTHR33417">
    <property type="entry name" value="G-BOX BINDING PROTEIN"/>
    <property type="match status" value="1"/>
</dbReference>
<feature type="transmembrane region" description="Helical" evidence="1">
    <location>
        <begin position="13"/>
        <end position="32"/>
    </location>
</feature>
<keyword evidence="3" id="KW-1185">Reference proteome</keyword>
<organism evidence="2 3">
    <name type="scientific">Coccomyxa subellipsoidea</name>
    <dbReference type="NCBI Taxonomy" id="248742"/>
    <lineage>
        <taxon>Eukaryota</taxon>
        <taxon>Viridiplantae</taxon>
        <taxon>Chlorophyta</taxon>
        <taxon>core chlorophytes</taxon>
        <taxon>Trebouxiophyceae</taxon>
        <taxon>Trebouxiophyceae incertae sedis</taxon>
        <taxon>Coccomyxaceae</taxon>
        <taxon>Coccomyxa</taxon>
    </lineage>
</organism>
<keyword evidence="1" id="KW-0812">Transmembrane</keyword>
<dbReference type="Pfam" id="PF06522">
    <property type="entry name" value="B12D"/>
    <property type="match status" value="1"/>
</dbReference>
<name>A0ABR2YTJ4_9CHLO</name>
<dbReference type="InterPro" id="IPR010530">
    <property type="entry name" value="B12D"/>
</dbReference>
<sequence length="84" mass="9429">MAPKAFQWVKPEIYPLFAALGLGIGACIYSSTRNFLHSPEVRVYKTSRADGASEDPKLLEHGKKYKTSFYRMLGDIKEGKTGIF</sequence>
<reference evidence="2 3" key="1">
    <citation type="journal article" date="2024" name="Nat. Commun.">
        <title>Phylogenomics reveals the evolutionary origins of lichenization in chlorophyte algae.</title>
        <authorList>
            <person name="Puginier C."/>
            <person name="Libourel C."/>
            <person name="Otte J."/>
            <person name="Skaloud P."/>
            <person name="Haon M."/>
            <person name="Grisel S."/>
            <person name="Petersen M."/>
            <person name="Berrin J.G."/>
            <person name="Delaux P.M."/>
            <person name="Dal Grande F."/>
            <person name="Keller J."/>
        </authorList>
    </citation>
    <scope>NUCLEOTIDE SEQUENCE [LARGE SCALE GENOMIC DNA]</scope>
    <source>
        <strain evidence="2 3">SAG 216-7</strain>
    </source>
</reference>
<keyword evidence="1" id="KW-0472">Membrane</keyword>
<dbReference type="Proteomes" id="UP001491310">
    <property type="component" value="Unassembled WGS sequence"/>
</dbReference>
<dbReference type="EMBL" id="JALJOT010000006">
    <property type="protein sequence ID" value="KAK9909930.1"/>
    <property type="molecule type" value="Genomic_DNA"/>
</dbReference>
<gene>
    <name evidence="2" type="ORF">WJX75_009646</name>
</gene>
<comment type="caution">
    <text evidence="2">The sequence shown here is derived from an EMBL/GenBank/DDBJ whole genome shotgun (WGS) entry which is preliminary data.</text>
</comment>
<evidence type="ECO:0000313" key="2">
    <source>
        <dbReference type="EMBL" id="KAK9909930.1"/>
    </source>
</evidence>
<evidence type="ECO:0000256" key="1">
    <source>
        <dbReference type="SAM" id="Phobius"/>
    </source>
</evidence>
<dbReference type="PROSITE" id="PS51257">
    <property type="entry name" value="PROKAR_LIPOPROTEIN"/>
    <property type="match status" value="1"/>
</dbReference>
<keyword evidence="1" id="KW-1133">Transmembrane helix</keyword>
<protein>
    <submittedName>
        <fullName evidence="2">Uncharacterized protein</fullName>
    </submittedName>
</protein>
<evidence type="ECO:0000313" key="3">
    <source>
        <dbReference type="Proteomes" id="UP001491310"/>
    </source>
</evidence>